<organism evidence="2">
    <name type="scientific">Turdus hortulorum Genomoviridae sp</name>
    <dbReference type="NCBI Taxonomy" id="2814995"/>
    <lineage>
        <taxon>Viruses</taxon>
        <taxon>Monodnaviria</taxon>
        <taxon>Shotokuvirae</taxon>
        <taxon>Cressdnaviricota</taxon>
        <taxon>Repensiviricetes</taxon>
        <taxon>Geplafuvirales</taxon>
        <taxon>Genomoviridae</taxon>
    </lineage>
</organism>
<feature type="region of interest" description="Disordered" evidence="1">
    <location>
        <begin position="1"/>
        <end position="31"/>
    </location>
</feature>
<evidence type="ECO:0000256" key="1">
    <source>
        <dbReference type="SAM" id="MobiDB-lite"/>
    </source>
</evidence>
<dbReference type="EMBL" id="MW183005">
    <property type="protein sequence ID" value="QVW56559.1"/>
    <property type="molecule type" value="Genomic_DNA"/>
</dbReference>
<accession>A0A8E7L4U3</accession>
<reference evidence="2" key="1">
    <citation type="submission" date="2020-10" db="EMBL/GenBank/DDBJ databases">
        <title>CRESS DNA virus dark matter in the feces of wild birds.</title>
        <authorList>
            <person name="Yang S."/>
            <person name="Zhang W."/>
        </authorList>
    </citation>
    <scope>NUCLEOTIDE SEQUENCE</scope>
    <source>
        <strain evidence="2">Gbt104gen14</strain>
    </source>
</reference>
<protein>
    <submittedName>
        <fullName evidence="2">Capsid protein</fullName>
    </submittedName>
</protein>
<feature type="compositionally biased region" description="Basic residues" evidence="1">
    <location>
        <begin position="21"/>
        <end position="31"/>
    </location>
</feature>
<name>A0A8E7L4U3_9VIRU</name>
<evidence type="ECO:0000313" key="2">
    <source>
        <dbReference type="EMBL" id="QVW56559.1"/>
    </source>
</evidence>
<sequence>MPRFKNRNTRYSIRGRQSKYAPKRKYGGVRRTKRTYRRPLSKKRMLNLMSKKKRDTYLSAANSGNNPSPEGPVIRGNPISIKPTTQNQGFMPNFHAFVYSPSFRFLSANPGQYIAARTATKPYYVGLKETYTFYPNDNSLWFWRRIVFTSKRQYANEISATAASQTGVESTVGATTQRPFRDISGDASTVNYGNLYTKLVEDLFEGIYGTDWVDPIRAKIDKSRVTRLSDTRRQLSSHNDIAKPCHIKTYTSMKKTLVYADEENGSTMSVSPFSVTSKSGMGNIYVMDFFNCPVPVSVDSTFIRIGSESTLYWHEK</sequence>
<proteinExistence type="predicted"/>